<organism evidence="2 3">
    <name type="scientific">Leptospira interrogans serovar Pyrogenes str. 200701872</name>
    <dbReference type="NCBI Taxonomy" id="1193029"/>
    <lineage>
        <taxon>Bacteria</taxon>
        <taxon>Pseudomonadati</taxon>
        <taxon>Spirochaetota</taxon>
        <taxon>Spirochaetia</taxon>
        <taxon>Leptospirales</taxon>
        <taxon>Leptospiraceae</taxon>
        <taxon>Leptospira</taxon>
    </lineage>
</organism>
<dbReference type="SMART" id="SM00530">
    <property type="entry name" value="HTH_XRE"/>
    <property type="match status" value="1"/>
</dbReference>
<sequence>MQENKIQKTELMRDRLLTLMQYLGLNQREFCESIGISQSRLSEVMNRRAQSFSADVIVKIIVTHNVNANWFLTGEGEMFNPLTTLTGKTTTERIKAIGEMRRTRQIIPFDIAEAAKKRPELLELIKLLSKIPADKYQQIKQILKSFQL</sequence>
<protein>
    <submittedName>
        <fullName evidence="2">Bacteriophage CI repressor protein</fullName>
    </submittedName>
</protein>
<dbReference type="SUPFAM" id="SSF47413">
    <property type="entry name" value="lambda repressor-like DNA-binding domains"/>
    <property type="match status" value="1"/>
</dbReference>
<dbReference type="GO" id="GO:0045892">
    <property type="term" value="P:negative regulation of DNA-templated transcription"/>
    <property type="evidence" value="ECO:0007669"/>
    <property type="project" value="InterPro"/>
</dbReference>
<dbReference type="Gene3D" id="1.10.260.40">
    <property type="entry name" value="lambda repressor-like DNA-binding domains"/>
    <property type="match status" value="1"/>
</dbReference>
<accession>M6ZSY5</accession>
<dbReference type="Pfam" id="PF07022">
    <property type="entry name" value="Phage_CI_repr"/>
    <property type="match status" value="1"/>
</dbReference>
<dbReference type="AlphaFoldDB" id="M6ZSY5"/>
<dbReference type="EMBL" id="AKWN02000021">
    <property type="protein sequence ID" value="EMP09513.1"/>
    <property type="molecule type" value="Genomic_DNA"/>
</dbReference>
<dbReference type="InterPro" id="IPR010744">
    <property type="entry name" value="Phage_CI_N"/>
</dbReference>
<proteinExistence type="predicted"/>
<evidence type="ECO:0000259" key="1">
    <source>
        <dbReference type="PROSITE" id="PS50943"/>
    </source>
</evidence>
<dbReference type="InterPro" id="IPR001387">
    <property type="entry name" value="Cro/C1-type_HTH"/>
</dbReference>
<comment type="caution">
    <text evidence="2">The sequence shown here is derived from an EMBL/GenBank/DDBJ whole genome shotgun (WGS) entry which is preliminary data.</text>
</comment>
<dbReference type="Proteomes" id="UP000012117">
    <property type="component" value="Unassembled WGS sequence"/>
</dbReference>
<gene>
    <name evidence="2" type="ORF">LEP1GSC124_1576</name>
</gene>
<dbReference type="BioCyc" id="LINT1193029:G11R4-1117-MONOMER"/>
<feature type="domain" description="HTH cro/C1-type" evidence="1">
    <location>
        <begin position="16"/>
        <end position="71"/>
    </location>
</feature>
<reference evidence="2 3" key="1">
    <citation type="submission" date="2013-01" db="EMBL/GenBank/DDBJ databases">
        <authorList>
            <person name="Harkins D.M."/>
            <person name="Durkin A.S."/>
            <person name="Brinkac L.M."/>
            <person name="Haft D.H."/>
            <person name="Selengut J.D."/>
            <person name="Sanka R."/>
            <person name="DePew J."/>
            <person name="Purushe J."/>
            <person name="Picardeau M."/>
            <person name="Werts C."/>
            <person name="Goarant C."/>
            <person name="Vinetz J.M."/>
            <person name="Sutton G.G."/>
            <person name="Nierman W.C."/>
            <person name="Fouts D.E."/>
        </authorList>
    </citation>
    <scope>NUCLEOTIDE SEQUENCE [LARGE SCALE GENOMIC DNA]</scope>
    <source>
        <strain evidence="2 3">200701872</strain>
    </source>
</reference>
<name>M6ZSY5_LEPIR</name>
<dbReference type="CDD" id="cd00093">
    <property type="entry name" value="HTH_XRE"/>
    <property type="match status" value="1"/>
</dbReference>
<evidence type="ECO:0000313" key="2">
    <source>
        <dbReference type="EMBL" id="EMP09513.1"/>
    </source>
</evidence>
<dbReference type="PROSITE" id="PS50943">
    <property type="entry name" value="HTH_CROC1"/>
    <property type="match status" value="1"/>
</dbReference>
<evidence type="ECO:0000313" key="3">
    <source>
        <dbReference type="Proteomes" id="UP000012117"/>
    </source>
</evidence>
<dbReference type="InterPro" id="IPR010982">
    <property type="entry name" value="Lambda_DNA-bd_dom_sf"/>
</dbReference>
<dbReference type="GO" id="GO:0003677">
    <property type="term" value="F:DNA binding"/>
    <property type="evidence" value="ECO:0007669"/>
    <property type="project" value="InterPro"/>
</dbReference>